<reference evidence="4 5" key="1">
    <citation type="submission" date="2018-08" db="EMBL/GenBank/DDBJ databases">
        <title>Jishengella sp. nov., isolated from a root of Azadirachta indica A. Juss. var. siamensis Valenton.</title>
        <authorList>
            <person name="Kuncharoen N."/>
            <person name="Tanasupawat S."/>
            <person name="Kudo T."/>
            <person name="Ohkuma M."/>
        </authorList>
    </citation>
    <scope>NUCLEOTIDE SEQUENCE [LARGE SCALE GENOMIC DNA]</scope>
    <source>
        <strain evidence="4 5">AZ1-13</strain>
    </source>
</reference>
<feature type="region of interest" description="Disordered" evidence="1">
    <location>
        <begin position="116"/>
        <end position="231"/>
    </location>
</feature>
<dbReference type="Proteomes" id="UP000283832">
    <property type="component" value="Unassembled WGS sequence"/>
</dbReference>
<keyword evidence="5" id="KW-1185">Reference proteome</keyword>
<feature type="region of interest" description="Disordered" evidence="1">
    <location>
        <begin position="1"/>
        <end position="83"/>
    </location>
</feature>
<keyword evidence="2" id="KW-0812">Transmembrane</keyword>
<feature type="compositionally biased region" description="Basic and acidic residues" evidence="1">
    <location>
        <begin position="1"/>
        <end position="28"/>
    </location>
</feature>
<proteinExistence type="predicted"/>
<feature type="compositionally biased region" description="Low complexity" evidence="1">
    <location>
        <begin position="183"/>
        <end position="199"/>
    </location>
</feature>
<evidence type="ECO:0000259" key="3">
    <source>
        <dbReference type="Pfam" id="PF14200"/>
    </source>
</evidence>
<feature type="transmembrane region" description="Helical" evidence="2">
    <location>
        <begin position="97"/>
        <end position="118"/>
    </location>
</feature>
<evidence type="ECO:0000256" key="1">
    <source>
        <dbReference type="SAM" id="MobiDB-lite"/>
    </source>
</evidence>
<dbReference type="EMBL" id="QXEC01000022">
    <property type="protein sequence ID" value="RIV36062.1"/>
    <property type="molecule type" value="Genomic_DNA"/>
</dbReference>
<organism evidence="4 5">
    <name type="scientific">Micromonospora radicis</name>
    <dbReference type="NCBI Taxonomy" id="1894971"/>
    <lineage>
        <taxon>Bacteria</taxon>
        <taxon>Bacillati</taxon>
        <taxon>Actinomycetota</taxon>
        <taxon>Actinomycetes</taxon>
        <taxon>Micromonosporales</taxon>
        <taxon>Micromonosporaceae</taxon>
        <taxon>Micromonospora</taxon>
    </lineage>
</organism>
<evidence type="ECO:0000313" key="5">
    <source>
        <dbReference type="Proteomes" id="UP000283832"/>
    </source>
</evidence>
<keyword evidence="2" id="KW-1133">Transmembrane helix</keyword>
<dbReference type="Pfam" id="PF14200">
    <property type="entry name" value="RicinB_lectin_2"/>
    <property type="match status" value="1"/>
</dbReference>
<dbReference type="OrthoDB" id="9807519at2"/>
<dbReference type="PROSITE" id="PS50231">
    <property type="entry name" value="RICIN_B_LECTIN"/>
    <property type="match status" value="1"/>
</dbReference>
<comment type="caution">
    <text evidence="4">The sequence shown here is derived from an EMBL/GenBank/DDBJ whole genome shotgun (WGS) entry which is preliminary data.</text>
</comment>
<feature type="compositionally biased region" description="Acidic residues" evidence="1">
    <location>
        <begin position="160"/>
        <end position="173"/>
    </location>
</feature>
<dbReference type="RefSeq" id="WP_119578874.1">
    <property type="nucleotide sequence ID" value="NZ_QXEC01000022.1"/>
</dbReference>
<dbReference type="Gene3D" id="2.80.10.50">
    <property type="match status" value="2"/>
</dbReference>
<keyword evidence="2" id="KW-0472">Membrane</keyword>
<evidence type="ECO:0000313" key="4">
    <source>
        <dbReference type="EMBL" id="RIV36062.1"/>
    </source>
</evidence>
<feature type="domain" description="Ricin B lectin" evidence="3">
    <location>
        <begin position="272"/>
        <end position="360"/>
    </location>
</feature>
<dbReference type="SUPFAM" id="SSF50370">
    <property type="entry name" value="Ricin B-like lectins"/>
    <property type="match status" value="1"/>
</dbReference>
<evidence type="ECO:0000256" key="2">
    <source>
        <dbReference type="SAM" id="Phobius"/>
    </source>
</evidence>
<dbReference type="InterPro" id="IPR035992">
    <property type="entry name" value="Ricin_B-like_lectins"/>
</dbReference>
<sequence>MQENSGKDEWEQAVDWEHVAEQDHDEPARGGWLLGGLDPDRSAGEPVADPPPRAGGSPGTVDPRPAAGGEPGIPSGPASVGWAGTPRRLLRAVPTKALVAAGTLVVVVGAIALAAGGGTADQPDATPRAEGSAPGRSAPPPTGLPDPRSAEPTVPVPPADGEDTAPADGDAPDPEGFRRRGESSPPASAAASTAPRATGQPRADSGQSVGPSPAASRAVEPQPTTAPAYGAPRAGITVRLVNLASGKSAGVSGGSGADGARVVQSSNTGDSAQHWRLIAGQAGCYHLVNARTGKAFDNTDGTSVNGMQMQQWTYYDGSHNQTWCFTALGGNRYSIKNMTSGFLLDVRDGGTADGVAVQQWNADPADPNANQTWRLARVS</sequence>
<protein>
    <recommendedName>
        <fullName evidence="3">Ricin B lectin domain-containing protein</fullName>
    </recommendedName>
</protein>
<accession>A0A418MR11</accession>
<dbReference type="CDD" id="cd00161">
    <property type="entry name" value="beta-trefoil_Ricin-like"/>
    <property type="match status" value="1"/>
</dbReference>
<dbReference type="InterPro" id="IPR000772">
    <property type="entry name" value="Ricin_B_lectin"/>
</dbReference>
<dbReference type="AlphaFoldDB" id="A0A418MR11"/>
<name>A0A418MR11_9ACTN</name>
<gene>
    <name evidence="4" type="ORF">D2L64_20725</name>
</gene>